<name>A0A1I7KTF6_9BACL</name>
<sequence length="135" mass="14726">MTRVVRGVRGATTAAANTAEEIFRATRELMLAVIEANDLHPEDVASVMLTMTPDLNADFPAKAVRSIDGWQWVPLMCATELAVPGSMPRCIRLLLHVNTDRSQEQMVHMYLGDAVALRPDMVEHAQTKNGRGGGA</sequence>
<evidence type="ECO:0000256" key="3">
    <source>
        <dbReference type="PROSITE-ProRule" id="PRU00514"/>
    </source>
</evidence>
<feature type="binding site" evidence="2">
    <location>
        <position position="110"/>
    </location>
    <ligand>
        <name>prephenate</name>
        <dbReference type="ChEBI" id="CHEBI:29934"/>
    </ligand>
</feature>
<dbReference type="OrthoDB" id="9802232at2"/>
<dbReference type="InterPro" id="IPR008243">
    <property type="entry name" value="Chorismate_mutase_AroH"/>
</dbReference>
<evidence type="ECO:0000313" key="4">
    <source>
        <dbReference type="EMBL" id="SFV00762.1"/>
    </source>
</evidence>
<dbReference type="Pfam" id="PF07736">
    <property type="entry name" value="CM_1"/>
    <property type="match status" value="1"/>
</dbReference>
<dbReference type="PANTHER" id="PTHR21164">
    <property type="entry name" value="CHORISMATE MUTASE"/>
    <property type="match status" value="1"/>
</dbReference>
<dbReference type="EMBL" id="FPBV01000019">
    <property type="protein sequence ID" value="SFV00762.1"/>
    <property type="molecule type" value="Genomic_DNA"/>
</dbReference>
<dbReference type="UniPathway" id="UPA00120">
    <property type="reaction ID" value="UER00203"/>
</dbReference>
<gene>
    <name evidence="4" type="ORF">SAMN05421543_1199</name>
</gene>
<dbReference type="PANTHER" id="PTHR21164:SF0">
    <property type="entry name" value="CHORISMATE MUTASE AROH"/>
    <property type="match status" value="1"/>
</dbReference>
<dbReference type="SUPFAM" id="SSF55298">
    <property type="entry name" value="YjgF-like"/>
    <property type="match status" value="1"/>
</dbReference>
<dbReference type="GO" id="GO:0008652">
    <property type="term" value="P:amino acid biosynthetic process"/>
    <property type="evidence" value="ECO:0007669"/>
    <property type="project" value="UniProtKB-UniRule"/>
</dbReference>
<dbReference type="GO" id="GO:0009073">
    <property type="term" value="P:aromatic amino acid family biosynthetic process"/>
    <property type="evidence" value="ECO:0007669"/>
    <property type="project" value="UniProtKB-UniRule"/>
</dbReference>
<evidence type="ECO:0000256" key="1">
    <source>
        <dbReference type="NCBIfam" id="TIGR01796"/>
    </source>
</evidence>
<evidence type="ECO:0000256" key="2">
    <source>
        <dbReference type="PIRSR" id="PIRSR005965-1"/>
    </source>
</evidence>
<dbReference type="STRING" id="392015.SAMN05421543_1199"/>
<dbReference type="Proteomes" id="UP000183508">
    <property type="component" value="Unassembled WGS sequence"/>
</dbReference>
<dbReference type="GO" id="GO:0046417">
    <property type="term" value="P:chorismate metabolic process"/>
    <property type="evidence" value="ECO:0007669"/>
    <property type="project" value="TreeGrafter"/>
</dbReference>
<dbReference type="EC" id="5.4.99.5" evidence="1 3"/>
<evidence type="ECO:0000313" key="5">
    <source>
        <dbReference type="Proteomes" id="UP000183508"/>
    </source>
</evidence>
<keyword evidence="2 3" id="KW-0057">Aromatic amino acid biosynthesis</keyword>
<keyword evidence="2 3" id="KW-0028">Amino-acid biosynthesis</keyword>
<dbReference type="GO" id="GO:0004106">
    <property type="term" value="F:chorismate mutase activity"/>
    <property type="evidence" value="ECO:0007669"/>
    <property type="project" value="UniProtKB-UniRule"/>
</dbReference>
<organism evidence="4 5">
    <name type="scientific">Alicyclobacillus macrosporangiidus</name>
    <dbReference type="NCBI Taxonomy" id="392015"/>
    <lineage>
        <taxon>Bacteria</taxon>
        <taxon>Bacillati</taxon>
        <taxon>Bacillota</taxon>
        <taxon>Bacilli</taxon>
        <taxon>Bacillales</taxon>
        <taxon>Alicyclobacillaceae</taxon>
        <taxon>Alicyclobacillus</taxon>
    </lineage>
</organism>
<feature type="binding site" evidence="2">
    <location>
        <position position="9"/>
    </location>
    <ligand>
        <name>prephenate</name>
        <dbReference type="ChEBI" id="CHEBI:29934"/>
    </ligand>
</feature>
<proteinExistence type="predicted"/>
<dbReference type="InterPro" id="IPR035959">
    <property type="entry name" value="RutC-like_sf"/>
</dbReference>
<reference evidence="5" key="1">
    <citation type="submission" date="2016-10" db="EMBL/GenBank/DDBJ databases">
        <authorList>
            <person name="Varghese N."/>
        </authorList>
    </citation>
    <scope>NUCLEOTIDE SEQUENCE [LARGE SCALE GENOMIC DNA]</scope>
    <source>
        <strain evidence="5">DSM 17980</strain>
    </source>
</reference>
<feature type="binding site" evidence="2">
    <location>
        <position position="92"/>
    </location>
    <ligand>
        <name>prephenate</name>
        <dbReference type="ChEBI" id="CHEBI:29934"/>
    </ligand>
</feature>
<keyword evidence="5" id="KW-1185">Reference proteome</keyword>
<protein>
    <recommendedName>
        <fullName evidence="1 3">chorismate mutase</fullName>
        <ecNumber evidence="1 3">5.4.99.5</ecNumber>
    </recommendedName>
</protein>
<dbReference type="CDD" id="cd02185">
    <property type="entry name" value="AroH"/>
    <property type="match status" value="1"/>
</dbReference>
<dbReference type="PROSITE" id="PS51167">
    <property type="entry name" value="CHORISMATE_MUT_1"/>
    <property type="match status" value="1"/>
</dbReference>
<dbReference type="RefSeq" id="WP_074954884.1">
    <property type="nucleotide sequence ID" value="NZ_FPBV01000019.1"/>
</dbReference>
<keyword evidence="3" id="KW-0413">Isomerase</keyword>
<dbReference type="PIRSF" id="PIRSF005965">
    <property type="entry name" value="Chor_mut_AroH"/>
    <property type="match status" value="1"/>
</dbReference>
<dbReference type="NCBIfam" id="TIGR01796">
    <property type="entry name" value="CM_mono_aroH"/>
    <property type="match status" value="1"/>
</dbReference>
<comment type="catalytic activity">
    <reaction evidence="3">
        <text>chorismate = prephenate</text>
        <dbReference type="Rhea" id="RHEA:13897"/>
        <dbReference type="ChEBI" id="CHEBI:29748"/>
        <dbReference type="ChEBI" id="CHEBI:29934"/>
        <dbReference type="EC" id="5.4.99.5"/>
    </reaction>
</comment>
<dbReference type="Gene3D" id="3.30.1330.40">
    <property type="entry name" value="RutC-like"/>
    <property type="match status" value="1"/>
</dbReference>
<dbReference type="eggNOG" id="COG4401">
    <property type="taxonomic scope" value="Bacteria"/>
</dbReference>
<accession>A0A1I7KTF6</accession>
<dbReference type="AlphaFoldDB" id="A0A1I7KTF6"/>